<organism evidence="11 12">
    <name type="scientific">Legionella tucsonensis</name>
    <dbReference type="NCBI Taxonomy" id="40335"/>
    <lineage>
        <taxon>Bacteria</taxon>
        <taxon>Pseudomonadati</taxon>
        <taxon>Pseudomonadota</taxon>
        <taxon>Gammaproteobacteria</taxon>
        <taxon>Legionellales</taxon>
        <taxon>Legionellaceae</taxon>
        <taxon>Legionella</taxon>
    </lineage>
</organism>
<keyword evidence="3 9" id="KW-0963">Cytoplasm</keyword>
<keyword evidence="6 9" id="KW-0648">Protein biosynthesis</keyword>
<dbReference type="AlphaFoldDB" id="A0A0W0ZWC4"/>
<dbReference type="Pfam" id="PF03144">
    <property type="entry name" value="GTP_EFTU_D2"/>
    <property type="match status" value="1"/>
</dbReference>
<dbReference type="CDD" id="cd16262">
    <property type="entry name" value="EFG_III"/>
    <property type="match status" value="1"/>
</dbReference>
<dbReference type="InterPro" id="IPR005225">
    <property type="entry name" value="Small_GTP-bd"/>
</dbReference>
<dbReference type="SUPFAM" id="SSF50447">
    <property type="entry name" value="Translation proteins"/>
    <property type="match status" value="1"/>
</dbReference>
<dbReference type="InterPro" id="IPR035649">
    <property type="entry name" value="EFG_V"/>
</dbReference>
<dbReference type="Pfam" id="PF00679">
    <property type="entry name" value="EFG_C"/>
    <property type="match status" value="1"/>
</dbReference>
<comment type="caution">
    <text evidence="11">The sequence shown here is derived from an EMBL/GenBank/DDBJ whole genome shotgun (WGS) entry which is preliminary data.</text>
</comment>
<dbReference type="PROSITE" id="PS00301">
    <property type="entry name" value="G_TR_1"/>
    <property type="match status" value="1"/>
</dbReference>
<dbReference type="GO" id="GO:0005525">
    <property type="term" value="F:GTP binding"/>
    <property type="evidence" value="ECO:0007669"/>
    <property type="project" value="UniProtKB-UniRule"/>
</dbReference>
<comment type="function">
    <text evidence="8 9">Catalyzes the GTP-dependent ribosomal translocation step during translation elongation. During this step, the ribosome changes from the pre-translocational (PRE) to the post-translocational (POST) state as the newly formed A-site-bound peptidyl-tRNA and P-site-bound deacylated tRNA move to the P and E sites, respectively. Catalyzes the coordinated movement of the two tRNA molecules, the mRNA and conformational changes in the ribosome.</text>
</comment>
<dbReference type="Proteomes" id="UP000054693">
    <property type="component" value="Unassembled WGS sequence"/>
</dbReference>
<dbReference type="CDD" id="cd01886">
    <property type="entry name" value="EF-G"/>
    <property type="match status" value="1"/>
</dbReference>
<dbReference type="InterPro" id="IPR031157">
    <property type="entry name" value="G_TR_CS"/>
</dbReference>
<dbReference type="OrthoDB" id="9801472at2"/>
<dbReference type="FunFam" id="3.40.50.300:FF:000029">
    <property type="entry name" value="Elongation factor G"/>
    <property type="match status" value="1"/>
</dbReference>
<keyword evidence="4 9" id="KW-0547">Nucleotide-binding</keyword>
<evidence type="ECO:0000256" key="5">
    <source>
        <dbReference type="ARBA" id="ARBA00022768"/>
    </source>
</evidence>
<dbReference type="InterPro" id="IPR009000">
    <property type="entry name" value="Transl_B-barrel_sf"/>
</dbReference>
<feature type="binding site" evidence="9">
    <location>
        <begin position="14"/>
        <end position="21"/>
    </location>
    <ligand>
        <name>GTP</name>
        <dbReference type="ChEBI" id="CHEBI:37565"/>
    </ligand>
</feature>
<dbReference type="NCBIfam" id="TIGR00231">
    <property type="entry name" value="small_GTP"/>
    <property type="match status" value="1"/>
</dbReference>
<dbReference type="GO" id="GO:0003924">
    <property type="term" value="F:GTPase activity"/>
    <property type="evidence" value="ECO:0007669"/>
    <property type="project" value="InterPro"/>
</dbReference>
<dbReference type="InterPro" id="IPR027417">
    <property type="entry name" value="P-loop_NTPase"/>
</dbReference>
<dbReference type="FunFam" id="3.30.230.10:FF:000003">
    <property type="entry name" value="Elongation factor G"/>
    <property type="match status" value="1"/>
</dbReference>
<dbReference type="CDD" id="cd03713">
    <property type="entry name" value="EFG_mtEFG_C"/>
    <property type="match status" value="1"/>
</dbReference>
<name>A0A0W0ZWC4_9GAMM</name>
<gene>
    <name evidence="11" type="primary">fusA_1</name>
    <name evidence="9" type="synonym">fusA</name>
    <name evidence="11" type="ORF">Ltuc_1289</name>
</gene>
<dbReference type="NCBIfam" id="TIGR00484">
    <property type="entry name" value="EF-G"/>
    <property type="match status" value="1"/>
</dbReference>
<accession>A0A0W0ZWC4</accession>
<evidence type="ECO:0000313" key="11">
    <source>
        <dbReference type="EMBL" id="KTD73442.1"/>
    </source>
</evidence>
<dbReference type="FunFam" id="2.40.30.10:FF:000006">
    <property type="entry name" value="Elongation factor G"/>
    <property type="match status" value="1"/>
</dbReference>
<dbReference type="Pfam" id="PF03764">
    <property type="entry name" value="EFG_IV"/>
    <property type="match status" value="1"/>
</dbReference>
<feature type="binding site" evidence="9">
    <location>
        <begin position="132"/>
        <end position="135"/>
    </location>
    <ligand>
        <name>GTP</name>
        <dbReference type="ChEBI" id="CHEBI:37565"/>
    </ligand>
</feature>
<dbReference type="RefSeq" id="WP_058520476.1">
    <property type="nucleotide sequence ID" value="NZ_CAAAIP010000001.1"/>
</dbReference>
<dbReference type="GO" id="GO:0032790">
    <property type="term" value="P:ribosome disassembly"/>
    <property type="evidence" value="ECO:0007669"/>
    <property type="project" value="TreeGrafter"/>
</dbReference>
<feature type="domain" description="Tr-type G" evidence="10">
    <location>
        <begin position="5"/>
        <end position="280"/>
    </location>
</feature>
<reference evidence="11 12" key="1">
    <citation type="submission" date="2015-11" db="EMBL/GenBank/DDBJ databases">
        <title>Genomic analysis of 38 Legionella species identifies large and diverse effector repertoires.</title>
        <authorList>
            <person name="Burstein D."/>
            <person name="Amaro F."/>
            <person name="Zusman T."/>
            <person name="Lifshitz Z."/>
            <person name="Cohen O."/>
            <person name="Gilbert J.A."/>
            <person name="Pupko T."/>
            <person name="Shuman H.A."/>
            <person name="Segal G."/>
        </authorList>
    </citation>
    <scope>NUCLEOTIDE SEQUENCE [LARGE SCALE GENOMIC DNA]</scope>
    <source>
        <strain evidence="11 12">ATCC 49180</strain>
    </source>
</reference>
<dbReference type="FunFam" id="3.30.70.240:FF:000001">
    <property type="entry name" value="Elongation factor G"/>
    <property type="match status" value="1"/>
</dbReference>
<keyword evidence="7 9" id="KW-0342">GTP-binding</keyword>
<dbReference type="Gene3D" id="2.40.30.10">
    <property type="entry name" value="Translation factors"/>
    <property type="match status" value="1"/>
</dbReference>
<evidence type="ECO:0000259" key="10">
    <source>
        <dbReference type="PROSITE" id="PS51722"/>
    </source>
</evidence>
<dbReference type="InterPro" id="IPR004540">
    <property type="entry name" value="Transl_elong_EFG/EF2"/>
</dbReference>
<dbReference type="SMART" id="SM00889">
    <property type="entry name" value="EFG_IV"/>
    <property type="match status" value="1"/>
</dbReference>
<dbReference type="PRINTS" id="PR00315">
    <property type="entry name" value="ELONGATNFCT"/>
</dbReference>
<dbReference type="FunFam" id="3.30.70.870:FF:000001">
    <property type="entry name" value="Elongation factor G"/>
    <property type="match status" value="1"/>
</dbReference>
<dbReference type="InterPro" id="IPR000795">
    <property type="entry name" value="T_Tr_GTP-bd_dom"/>
</dbReference>
<evidence type="ECO:0000313" key="12">
    <source>
        <dbReference type="Proteomes" id="UP000054693"/>
    </source>
</evidence>
<dbReference type="Pfam" id="PF14492">
    <property type="entry name" value="EFG_III"/>
    <property type="match status" value="1"/>
</dbReference>
<dbReference type="GO" id="GO:0097216">
    <property type="term" value="F:guanosine tetraphosphate binding"/>
    <property type="evidence" value="ECO:0007669"/>
    <property type="project" value="UniProtKB-ARBA"/>
</dbReference>
<keyword evidence="5 9" id="KW-0251">Elongation factor</keyword>
<dbReference type="InterPro" id="IPR009022">
    <property type="entry name" value="EFG_III"/>
</dbReference>
<dbReference type="InterPro" id="IPR047872">
    <property type="entry name" value="EFG_IV"/>
</dbReference>
<dbReference type="EMBL" id="LNZA01000001">
    <property type="protein sequence ID" value="KTD73442.1"/>
    <property type="molecule type" value="Genomic_DNA"/>
</dbReference>
<evidence type="ECO:0000256" key="3">
    <source>
        <dbReference type="ARBA" id="ARBA00022490"/>
    </source>
</evidence>
<dbReference type="PANTHER" id="PTHR43261:SF5">
    <property type="entry name" value="ELONGATION FACTOR G 1"/>
    <property type="match status" value="1"/>
</dbReference>
<evidence type="ECO:0000256" key="6">
    <source>
        <dbReference type="ARBA" id="ARBA00022917"/>
    </source>
</evidence>
<dbReference type="HAMAP" id="MF_00054_B">
    <property type="entry name" value="EF_G_EF_2_B"/>
    <property type="match status" value="1"/>
</dbReference>
<proteinExistence type="inferred from homology"/>
<dbReference type="CDD" id="cd04088">
    <property type="entry name" value="EFG_mtEFG_II"/>
    <property type="match status" value="1"/>
</dbReference>
<dbReference type="InterPro" id="IPR020568">
    <property type="entry name" value="Ribosomal_Su5_D2-typ_SF"/>
</dbReference>
<dbReference type="InterPro" id="IPR014721">
    <property type="entry name" value="Ribsml_uS5_D2-typ_fold_subgr"/>
</dbReference>
<dbReference type="PANTHER" id="PTHR43261">
    <property type="entry name" value="TRANSLATION ELONGATION FACTOR G-RELATED"/>
    <property type="match status" value="1"/>
</dbReference>
<keyword evidence="12" id="KW-1185">Reference proteome</keyword>
<protein>
    <recommendedName>
        <fullName evidence="2 9">Elongation factor G</fullName>
        <shortName evidence="9">EF-G</shortName>
    </recommendedName>
</protein>
<dbReference type="InterPro" id="IPR041095">
    <property type="entry name" value="EFG_II"/>
</dbReference>
<evidence type="ECO:0000256" key="8">
    <source>
        <dbReference type="ARBA" id="ARBA00024731"/>
    </source>
</evidence>
<dbReference type="Gene3D" id="3.40.50.300">
    <property type="entry name" value="P-loop containing nucleotide triphosphate hydrolases"/>
    <property type="match status" value="1"/>
</dbReference>
<dbReference type="PATRIC" id="fig|40335.7.peg.1370"/>
<dbReference type="PROSITE" id="PS51722">
    <property type="entry name" value="G_TR_2"/>
    <property type="match status" value="1"/>
</dbReference>
<dbReference type="GO" id="GO:0003746">
    <property type="term" value="F:translation elongation factor activity"/>
    <property type="evidence" value="ECO:0007669"/>
    <property type="project" value="UniProtKB-UniRule"/>
</dbReference>
<dbReference type="GO" id="GO:0005737">
    <property type="term" value="C:cytoplasm"/>
    <property type="evidence" value="ECO:0007669"/>
    <property type="project" value="UniProtKB-SubCell"/>
</dbReference>
<dbReference type="Gene3D" id="3.30.70.870">
    <property type="entry name" value="Elongation Factor G (Translational Gtpase), domain 3"/>
    <property type="match status" value="1"/>
</dbReference>
<dbReference type="Gene3D" id="3.30.230.10">
    <property type="match status" value="1"/>
</dbReference>
<comment type="subcellular location">
    <subcellularLocation>
        <location evidence="9">Cytoplasm</location>
    </subcellularLocation>
</comment>
<dbReference type="InterPro" id="IPR004161">
    <property type="entry name" value="EFTu-like_2"/>
</dbReference>
<dbReference type="SMART" id="SM00838">
    <property type="entry name" value="EFG_C"/>
    <property type="match status" value="1"/>
</dbReference>
<evidence type="ECO:0000256" key="1">
    <source>
        <dbReference type="ARBA" id="ARBA00005870"/>
    </source>
</evidence>
<dbReference type="InterPro" id="IPR000640">
    <property type="entry name" value="EFG_V-like"/>
</dbReference>
<dbReference type="Gene3D" id="3.30.70.240">
    <property type="match status" value="1"/>
</dbReference>
<dbReference type="Pfam" id="PF00009">
    <property type="entry name" value="GTP_EFTU"/>
    <property type="match status" value="1"/>
</dbReference>
<evidence type="ECO:0000256" key="7">
    <source>
        <dbReference type="ARBA" id="ARBA00023134"/>
    </source>
</evidence>
<dbReference type="CDD" id="cd01434">
    <property type="entry name" value="EFG_mtEFG1_IV"/>
    <property type="match status" value="1"/>
</dbReference>
<dbReference type="SUPFAM" id="SSF54980">
    <property type="entry name" value="EF-G C-terminal domain-like"/>
    <property type="match status" value="2"/>
</dbReference>
<dbReference type="InterPro" id="IPR035647">
    <property type="entry name" value="EFG_III/V"/>
</dbReference>
<dbReference type="NCBIfam" id="NF009381">
    <property type="entry name" value="PRK12740.1-5"/>
    <property type="match status" value="1"/>
</dbReference>
<evidence type="ECO:0000256" key="2">
    <source>
        <dbReference type="ARBA" id="ARBA00017872"/>
    </source>
</evidence>
<dbReference type="InterPro" id="IPR005517">
    <property type="entry name" value="Transl_elong_EFG/EF2_IV"/>
</dbReference>
<dbReference type="SUPFAM" id="SSF54211">
    <property type="entry name" value="Ribosomal protein S5 domain 2-like"/>
    <property type="match status" value="1"/>
</dbReference>
<sequence>MTDLNLYRNIGIFAHVDAGKTTTTERILKLTGKIHKIGEVHDGESTTDFMEQEAERGITIQSAAVSCFWKGHRFNVIDTPGHVDFTVEVYRSLKVLDGGIGVFCGSGGVEPQSETNWRYANNSKVSRLIFVNKLDRIGANFLKVTEQIKKVLGANPLIMTLPIGYEDSFVGVVDLLTRKAYVWDESGQPENYKVTDVPADMHDDVEMYRAQLIETALEMDDDLLMAYLEGEEPSIEEIKRCIRKGTLELAFFPTYCGSAFKNKGMQLLLDAVVDYLPAPHEVNPQPLTNAEGEPNGQFAIVSPDEPFRALAFKIMDDRFGALTFIRIYSGKLNKGDTILNSFTGKTERVGRMVEMQANERNELQSAEAGDIIAIVGMKNVRTGHTLCDPNHECTLEAMVFPEPVISIAVTPKDKGATEKMAIAIGKMVAEDPTFRVETDQDSGETILRGMGELHLDIKVDILKRTHDVELIVGQPQVAYRETITKSIQDSYTHKKQSGGAGQYGKIDYTIEPGEPNTGFTFITSVVGGNVPKEFFPAIEKGFRSMMDTGTLAGFPVLDVVVNITDGAYHAVDSSAIAFEIAAKGAFRQSIPKAAPQLLEPIMKVDVYSTEEDVGNVIGDLNRRRGMISGQEPSAAGVRIKADVPLSEMFGYISTLRTLTSGRGQFSMEFSHYAPCPSNVAEAVIAKEKEKKAAAIA</sequence>
<evidence type="ECO:0000256" key="9">
    <source>
        <dbReference type="HAMAP-Rule" id="MF_00054"/>
    </source>
</evidence>
<evidence type="ECO:0000256" key="4">
    <source>
        <dbReference type="ARBA" id="ARBA00022741"/>
    </source>
</evidence>
<dbReference type="SUPFAM" id="SSF52540">
    <property type="entry name" value="P-loop containing nucleoside triphosphate hydrolases"/>
    <property type="match status" value="1"/>
</dbReference>
<dbReference type="STRING" id="40335.Ltuc_1289"/>
<feature type="binding site" evidence="9">
    <location>
        <begin position="78"/>
        <end position="82"/>
    </location>
    <ligand>
        <name>GTP</name>
        <dbReference type="ChEBI" id="CHEBI:37565"/>
    </ligand>
</feature>
<comment type="similarity">
    <text evidence="1 9">Belongs to the TRAFAC class translation factor GTPase superfamily. Classic translation factor GTPase family. EF-G/EF-2 subfamily.</text>
</comment>